<dbReference type="RefSeq" id="WP_249585333.1">
    <property type="nucleotide sequence ID" value="NZ_BAAAQL010000045.1"/>
</dbReference>
<sequence>MSEVRRRLAVAAAALTVLGGALWSLYSLTGPRENSGPTEAVALYDPQDARQVAGTADDVFLGTVVSRTGERDIYGVFSDLYAVRVGQVFKGTVRDTTTVSYYQGEEPLTDGASYVFATGRVPDGQSHAVLLETIPAPVADLNAPARTITAVAASDGRTIREYWKWAVDHEIDVSPGQER</sequence>
<evidence type="ECO:0000313" key="2">
    <source>
        <dbReference type="Proteomes" id="UP000829992"/>
    </source>
</evidence>
<keyword evidence="2" id="KW-1185">Reference proteome</keyword>
<reference evidence="1 2" key="1">
    <citation type="submission" date="2022-05" db="EMBL/GenBank/DDBJ databases">
        <authorList>
            <person name="Zhou X."/>
            <person name="Li K."/>
            <person name="Man Y."/>
        </authorList>
    </citation>
    <scope>NUCLEOTIDE SEQUENCE [LARGE SCALE GENOMIC DNA]</scope>
    <source>
        <strain evidence="1 2">MS405</strain>
    </source>
</reference>
<organism evidence="1 2">
    <name type="scientific">Streptomyces durmitorensis</name>
    <dbReference type="NCBI Taxonomy" id="319947"/>
    <lineage>
        <taxon>Bacteria</taxon>
        <taxon>Bacillati</taxon>
        <taxon>Actinomycetota</taxon>
        <taxon>Actinomycetes</taxon>
        <taxon>Kitasatosporales</taxon>
        <taxon>Streptomycetaceae</taxon>
        <taxon>Streptomyces</taxon>
    </lineage>
</organism>
<gene>
    <name evidence="1" type="ORF">M4V62_01390</name>
</gene>
<protein>
    <submittedName>
        <fullName evidence="1">Uncharacterized protein</fullName>
    </submittedName>
</protein>
<name>A0ABY4PJM7_9ACTN</name>
<dbReference type="Proteomes" id="UP000829992">
    <property type="component" value="Chromosome"/>
</dbReference>
<accession>A0ABY4PJM7</accession>
<evidence type="ECO:0000313" key="1">
    <source>
        <dbReference type="EMBL" id="UQT53835.1"/>
    </source>
</evidence>
<proteinExistence type="predicted"/>
<dbReference type="EMBL" id="CP097289">
    <property type="protein sequence ID" value="UQT53835.1"/>
    <property type="molecule type" value="Genomic_DNA"/>
</dbReference>